<dbReference type="PANTHER" id="PTHR31402:SF2">
    <property type="entry name" value="UPF0711 PROTEIN C18ORF21"/>
    <property type="match status" value="1"/>
</dbReference>
<name>A0A8T0FDF2_ARGBR</name>
<dbReference type="AlphaFoldDB" id="A0A8T0FDF2"/>
<proteinExistence type="inferred from homology"/>
<dbReference type="InterPro" id="IPR029779">
    <property type="entry name" value="Rmp24-like"/>
</dbReference>
<accession>A0A8T0FDF2</accession>
<protein>
    <submittedName>
        <fullName evidence="3">Uncharacterized protein</fullName>
    </submittedName>
</protein>
<comment type="caution">
    <text evidence="3">The sequence shown here is derived from an EMBL/GenBank/DDBJ whole genome shotgun (WGS) entry which is preliminary data.</text>
</comment>
<feature type="region of interest" description="Disordered" evidence="2">
    <location>
        <begin position="189"/>
        <end position="242"/>
    </location>
</feature>
<dbReference type="PANTHER" id="PTHR31402">
    <property type="entry name" value="UPF0711 PROTEIN C18ORF21"/>
    <property type="match status" value="1"/>
</dbReference>
<evidence type="ECO:0000256" key="1">
    <source>
        <dbReference type="ARBA" id="ARBA00006160"/>
    </source>
</evidence>
<evidence type="ECO:0000256" key="2">
    <source>
        <dbReference type="SAM" id="MobiDB-lite"/>
    </source>
</evidence>
<reference evidence="3" key="1">
    <citation type="journal article" date="2020" name="bioRxiv">
        <title>Chromosome-level reference genome of the European wasp spider Argiope bruennichi: a resource for studies on range expansion and evolutionary adaptation.</title>
        <authorList>
            <person name="Sheffer M.M."/>
            <person name="Hoppe A."/>
            <person name="Krehenwinkel H."/>
            <person name="Uhl G."/>
            <person name="Kuss A.W."/>
            <person name="Jensen L."/>
            <person name="Jensen C."/>
            <person name="Gillespie R.G."/>
            <person name="Hoff K.J."/>
            <person name="Prost S."/>
        </authorList>
    </citation>
    <scope>NUCLEOTIDE SEQUENCE</scope>
</reference>
<evidence type="ECO:0000313" key="4">
    <source>
        <dbReference type="Proteomes" id="UP000807504"/>
    </source>
</evidence>
<keyword evidence="4" id="KW-1185">Reference proteome</keyword>
<reference evidence="3" key="2">
    <citation type="submission" date="2020-06" db="EMBL/GenBank/DDBJ databases">
        <authorList>
            <person name="Sheffer M."/>
        </authorList>
    </citation>
    <scope>NUCLEOTIDE SEQUENCE</scope>
</reference>
<feature type="compositionally biased region" description="Polar residues" evidence="2">
    <location>
        <begin position="189"/>
        <end position="220"/>
    </location>
</feature>
<evidence type="ECO:0000313" key="3">
    <source>
        <dbReference type="EMBL" id="KAF8787449.1"/>
    </source>
</evidence>
<dbReference type="Pfam" id="PF15719">
    <property type="entry name" value="Rmp24-like"/>
    <property type="match status" value="1"/>
</dbReference>
<gene>
    <name evidence="3" type="ORF">HNY73_009046</name>
</gene>
<dbReference type="Proteomes" id="UP000807504">
    <property type="component" value="Unassembled WGS sequence"/>
</dbReference>
<dbReference type="EMBL" id="JABXBU010000015">
    <property type="protein sequence ID" value="KAF8787449.1"/>
    <property type="molecule type" value="Genomic_DNA"/>
</dbReference>
<organism evidence="3 4">
    <name type="scientific">Argiope bruennichi</name>
    <name type="common">Wasp spider</name>
    <name type="synonym">Aranea bruennichi</name>
    <dbReference type="NCBI Taxonomy" id="94029"/>
    <lineage>
        <taxon>Eukaryota</taxon>
        <taxon>Metazoa</taxon>
        <taxon>Ecdysozoa</taxon>
        <taxon>Arthropoda</taxon>
        <taxon>Chelicerata</taxon>
        <taxon>Arachnida</taxon>
        <taxon>Araneae</taxon>
        <taxon>Araneomorphae</taxon>
        <taxon>Entelegynae</taxon>
        <taxon>Araneoidea</taxon>
        <taxon>Araneidae</taxon>
        <taxon>Argiope</taxon>
    </lineage>
</organism>
<comment type="similarity">
    <text evidence="1">Belongs to the UPF0711 family.</text>
</comment>
<sequence>MMDEVNDPEIVETAVFLHTAANALSTTCPAASRYYISDSASQLDIVLIVSRSFAKPHSYCKYCGSLFKHLNHKVRIQPIPSPNRHIKKLIKWEKEQPWKLNNQQKKKLKKYRNSTNKIIYTCNICKKRTPFVGLKKYSAKEQDVPINTSTPKIKLKKGDLNAGLFIKTPIEEKIQNKLVVNNQDVKSQNEVPSEVSTSELMDTFNPNNGSSITRKTQFTSEIMKKNVKPQMSSSKKKKKKGLLVQILNQEQEARRQKKTLSSFLTSL</sequence>